<dbReference type="RefSeq" id="XP_031396675.1">
    <property type="nucleotide sequence ID" value="XM_031540815.1"/>
</dbReference>
<feature type="compositionally biased region" description="Polar residues" evidence="1">
    <location>
        <begin position="184"/>
        <end position="204"/>
    </location>
</feature>
<dbReference type="OrthoDB" id="913780at2759"/>
<dbReference type="SUPFAM" id="SSF52833">
    <property type="entry name" value="Thioredoxin-like"/>
    <property type="match status" value="1"/>
</dbReference>
<gene>
    <name evidence="5" type="primary">LOC116207732</name>
    <name evidence="2" type="ORF">CDL15_Pgr000824</name>
</gene>
<dbReference type="InterPro" id="IPR036249">
    <property type="entry name" value="Thioredoxin-like_sf"/>
</dbReference>
<reference evidence="3" key="1">
    <citation type="journal article" date="2017" name="Plant J.">
        <title>The pomegranate (Punica granatum L.) genome and the genomics of punicalagin biosynthesis.</title>
        <authorList>
            <person name="Qin G."/>
            <person name="Xu C."/>
            <person name="Ming R."/>
            <person name="Tang H."/>
            <person name="Guyot R."/>
            <person name="Kramer E.M."/>
            <person name="Hu Y."/>
            <person name="Yi X."/>
            <person name="Qi Y."/>
            <person name="Xu X."/>
            <person name="Gao Z."/>
            <person name="Pan H."/>
            <person name="Jian J."/>
            <person name="Tian Y."/>
            <person name="Yue Z."/>
            <person name="Xu Y."/>
        </authorList>
    </citation>
    <scope>NUCLEOTIDE SEQUENCE [LARGE SCALE GENOMIC DNA]</scope>
    <source>
        <strain evidence="3">cv. Dabenzi</strain>
    </source>
</reference>
<dbReference type="Gene3D" id="3.40.30.10">
    <property type="entry name" value="Glutaredoxin"/>
    <property type="match status" value="1"/>
</dbReference>
<sequence>MMELSSGVVPRRIPCLVGSARARPRIGLRGNFGGVSMRCGFRDDGHVKYYIEGARCGSGGGKVEKEAEKNAKKKLKLVKGLYKELYMFSRMGFGMDESAGEGTRMSEAAEVLLVQLEQLKAEEKEMKRRRKEERAKLKAKRMKRVMTSSSSESSDSETGDVIDMSRMRIESLTQKPVEQSLSITQGVAAPSQPSTSQLTAIETPSSSSNASSEPAKKIEVCMGGKCRKSGGAALLEELQRAVGIEGAVVGCKCMGKCRDGPNVRVCNGARAQREVEGDTSVRVAPPVNPLCIGVGLEDVGVIVSNFLGIEQSDLDVGLSPAA</sequence>
<feature type="compositionally biased region" description="Basic and acidic residues" evidence="1">
    <location>
        <begin position="124"/>
        <end position="136"/>
    </location>
</feature>
<organism evidence="2 3">
    <name type="scientific">Punica granatum</name>
    <name type="common">Pomegranate</name>
    <dbReference type="NCBI Taxonomy" id="22663"/>
    <lineage>
        <taxon>Eukaryota</taxon>
        <taxon>Viridiplantae</taxon>
        <taxon>Streptophyta</taxon>
        <taxon>Embryophyta</taxon>
        <taxon>Tracheophyta</taxon>
        <taxon>Spermatophyta</taxon>
        <taxon>Magnoliopsida</taxon>
        <taxon>eudicotyledons</taxon>
        <taxon>Gunneridae</taxon>
        <taxon>Pentapetalae</taxon>
        <taxon>rosids</taxon>
        <taxon>malvids</taxon>
        <taxon>Myrtales</taxon>
        <taxon>Lythraceae</taxon>
        <taxon>Punica</taxon>
    </lineage>
</organism>
<evidence type="ECO:0000313" key="4">
    <source>
        <dbReference type="Proteomes" id="UP000515151"/>
    </source>
</evidence>
<dbReference type="Proteomes" id="UP000197138">
    <property type="component" value="Unassembled WGS sequence"/>
</dbReference>
<dbReference type="Proteomes" id="UP000515151">
    <property type="component" value="Chromosome 5"/>
</dbReference>
<dbReference type="AlphaFoldDB" id="A0A218W5J6"/>
<dbReference type="EMBL" id="MTKT01005400">
    <property type="protein sequence ID" value="OWM67372.1"/>
    <property type="molecule type" value="Genomic_DNA"/>
</dbReference>
<evidence type="ECO:0000313" key="2">
    <source>
        <dbReference type="EMBL" id="OWM67372.1"/>
    </source>
</evidence>
<evidence type="ECO:0000256" key="1">
    <source>
        <dbReference type="SAM" id="MobiDB-lite"/>
    </source>
</evidence>
<proteinExistence type="predicted"/>
<reference evidence="5" key="4">
    <citation type="submission" date="2025-04" db="UniProtKB">
        <authorList>
            <consortium name="RefSeq"/>
        </authorList>
    </citation>
    <scope>IDENTIFICATION</scope>
    <source>
        <tissue evidence="5">Leaf</tissue>
    </source>
</reference>
<reference evidence="2" key="2">
    <citation type="submission" date="2017-06" db="EMBL/GenBank/DDBJ databases">
        <title>The pomegranate genome and the genomics of punicalagin biosynthesis.</title>
        <authorList>
            <person name="Xu C."/>
        </authorList>
    </citation>
    <scope>NUCLEOTIDE SEQUENCE [LARGE SCALE GENOMIC DNA]</scope>
    <source>
        <tissue evidence="2">Fresh leaf</tissue>
    </source>
</reference>
<dbReference type="CDD" id="cd02980">
    <property type="entry name" value="TRX_Fd_family"/>
    <property type="match status" value="1"/>
</dbReference>
<name>A0A218W5J6_PUNGR</name>
<evidence type="ECO:0000313" key="5">
    <source>
        <dbReference type="RefSeq" id="XP_031396675.1"/>
    </source>
</evidence>
<protein>
    <submittedName>
        <fullName evidence="5">Diacylglycerol O-acyltransferase 3</fullName>
    </submittedName>
</protein>
<dbReference type="GeneID" id="116207732"/>
<feature type="region of interest" description="Disordered" evidence="1">
    <location>
        <begin position="124"/>
        <end position="162"/>
    </location>
</feature>
<feature type="region of interest" description="Disordered" evidence="1">
    <location>
        <begin position="184"/>
        <end position="214"/>
    </location>
</feature>
<reference evidence="4" key="3">
    <citation type="journal article" date="2020" name="Plant Biotechnol. J.">
        <title>The pomegranate (Punica granatum L.) draft genome dissects genetic divergence between soft- and hard-seeded cultivars.</title>
        <authorList>
            <person name="Luo X."/>
            <person name="Li H."/>
            <person name="Wu Z."/>
            <person name="Yao W."/>
            <person name="Zhao P."/>
            <person name="Cao D."/>
            <person name="Yu H."/>
            <person name="Li K."/>
            <person name="Poudel K."/>
            <person name="Zhao D."/>
            <person name="Zhang F."/>
            <person name="Xia X."/>
            <person name="Chen L."/>
            <person name="Wang Q."/>
            <person name="Jing D."/>
            <person name="Cao S."/>
        </authorList>
    </citation>
    <scope>NUCLEOTIDE SEQUENCE [LARGE SCALE GENOMIC DNA]</scope>
</reference>
<accession>A0A218W5J6</accession>
<keyword evidence="4" id="KW-1185">Reference proteome</keyword>
<evidence type="ECO:0000313" key="3">
    <source>
        <dbReference type="Proteomes" id="UP000197138"/>
    </source>
</evidence>